<keyword evidence="4" id="KW-1133">Transmembrane helix</keyword>
<dbReference type="Gene3D" id="1.25.40.10">
    <property type="entry name" value="Tetratricopeptide repeat domain"/>
    <property type="match status" value="1"/>
</dbReference>
<evidence type="ECO:0000313" key="6">
    <source>
        <dbReference type="EMBL" id="MCV2367953.1"/>
    </source>
</evidence>
<evidence type="ECO:0000256" key="3">
    <source>
        <dbReference type="SAM" id="Coils"/>
    </source>
</evidence>
<dbReference type="InterPro" id="IPR036388">
    <property type="entry name" value="WH-like_DNA-bd_sf"/>
</dbReference>
<dbReference type="SMART" id="SM00862">
    <property type="entry name" value="Trans_reg_C"/>
    <property type="match status" value="1"/>
</dbReference>
<sequence>MDFRFAQYRFDTATLMLWRGEEILALRNNEAKLLAYFLGHPGQVLSKEQILDTVWAGKVVSEQAVFQAVSNLRQQFGEDAIKTFPKKGYQWQIALDTEAPASDSHSNTALDGVSPAALAPSPRRLGWWVAGALGALFLLALGLLFKAWAPAAPTQQPVPLLLRIQAPAQAALGAEFQAALLQRLRAEPALQAGAAPPEYSEAQLMAAPQHYARALFEQPASTSAAAPTSTAGLLLTGRVQRHGDQLLLSFSLQGRENRWFGDLSAGSAAQLEEQLAALLRRVAAQRVLWESKDQRLVNAQLQLLHSEAPQSLPILRNLVGNLLAIGDSQAAQLRADELLQQAKQAQDLPHQVHALHALARLALEAEQTQRAQDLLDQALALGRELQDARLQALTLERYFSVHLIRQDFAALEETLLQALRLAQTAQNPARESELLFALTLASYKFQLDTKQDFYLAQTRALFDKLQLPSWSYAELEFFTGLNSATPAQAEQLYKAALQRFAPGEAAPAKERAMLQLVQLYLKQGRSAEALALVEREPKPNAAELLLLARIHFTQPKQQGLALQKAEAAFRAGNLAGDYLTTLDAALFLAERRLADGAAEAAQPYRDYIGKNATPQWLRQNQAALKGLQAKAKTEPD</sequence>
<keyword evidence="7" id="KW-1185">Reference proteome</keyword>
<dbReference type="SUPFAM" id="SSF48452">
    <property type="entry name" value="TPR-like"/>
    <property type="match status" value="1"/>
</dbReference>
<dbReference type="PROSITE" id="PS51755">
    <property type="entry name" value="OMPR_PHOB"/>
    <property type="match status" value="1"/>
</dbReference>
<dbReference type="RefSeq" id="WP_263570578.1">
    <property type="nucleotide sequence ID" value="NZ_JAJIRN010000003.1"/>
</dbReference>
<organism evidence="6 7">
    <name type="scientific">Roseateles oligotrophus</name>
    <dbReference type="NCBI Taxonomy" id="1769250"/>
    <lineage>
        <taxon>Bacteria</taxon>
        <taxon>Pseudomonadati</taxon>
        <taxon>Pseudomonadota</taxon>
        <taxon>Betaproteobacteria</taxon>
        <taxon>Burkholderiales</taxon>
        <taxon>Sphaerotilaceae</taxon>
        <taxon>Roseateles</taxon>
    </lineage>
</organism>
<gene>
    <name evidence="6" type="ORF">LNV07_07570</name>
</gene>
<comment type="caution">
    <text evidence="6">The sequence shown here is derived from an EMBL/GenBank/DDBJ whole genome shotgun (WGS) entry which is preliminary data.</text>
</comment>
<proteinExistence type="predicted"/>
<evidence type="ECO:0000256" key="2">
    <source>
        <dbReference type="PROSITE-ProRule" id="PRU01091"/>
    </source>
</evidence>
<dbReference type="SUPFAM" id="SSF46894">
    <property type="entry name" value="C-terminal effector domain of the bipartite response regulators"/>
    <property type="match status" value="1"/>
</dbReference>
<name>A0ABT2YD24_9BURK</name>
<dbReference type="CDD" id="cd00383">
    <property type="entry name" value="trans_reg_C"/>
    <property type="match status" value="1"/>
</dbReference>
<keyword evidence="4" id="KW-0812">Transmembrane</keyword>
<dbReference type="Proteomes" id="UP001209701">
    <property type="component" value="Unassembled WGS sequence"/>
</dbReference>
<dbReference type="InterPro" id="IPR016032">
    <property type="entry name" value="Sig_transdc_resp-reg_C-effctor"/>
</dbReference>
<evidence type="ECO:0000256" key="4">
    <source>
        <dbReference type="SAM" id="Phobius"/>
    </source>
</evidence>
<evidence type="ECO:0000259" key="5">
    <source>
        <dbReference type="PROSITE" id="PS51755"/>
    </source>
</evidence>
<reference evidence="6 7" key="1">
    <citation type="submission" date="2021-11" db="EMBL/GenBank/DDBJ databases">
        <authorList>
            <person name="Liang Q."/>
            <person name="Mou H."/>
            <person name="Liu Z."/>
        </authorList>
    </citation>
    <scope>NUCLEOTIDE SEQUENCE [LARGE SCALE GENOMIC DNA]</scope>
    <source>
        <strain evidence="6 7">CHU3</strain>
    </source>
</reference>
<dbReference type="InterPro" id="IPR001867">
    <property type="entry name" value="OmpR/PhoB-type_DNA-bd"/>
</dbReference>
<dbReference type="EMBL" id="JAJIRN010000003">
    <property type="protein sequence ID" value="MCV2367953.1"/>
    <property type="molecule type" value="Genomic_DNA"/>
</dbReference>
<dbReference type="Gene3D" id="1.10.10.10">
    <property type="entry name" value="Winged helix-like DNA-binding domain superfamily/Winged helix DNA-binding domain"/>
    <property type="match status" value="1"/>
</dbReference>
<dbReference type="InterPro" id="IPR011990">
    <property type="entry name" value="TPR-like_helical_dom_sf"/>
</dbReference>
<evidence type="ECO:0000256" key="1">
    <source>
        <dbReference type="ARBA" id="ARBA00023125"/>
    </source>
</evidence>
<feature type="coiled-coil region" evidence="3">
    <location>
        <begin position="328"/>
        <end position="391"/>
    </location>
</feature>
<keyword evidence="3" id="KW-0175">Coiled coil</keyword>
<feature type="DNA-binding region" description="OmpR/PhoB-type" evidence="2">
    <location>
        <begin position="1"/>
        <end position="93"/>
    </location>
</feature>
<dbReference type="Pfam" id="PF00486">
    <property type="entry name" value="Trans_reg_C"/>
    <property type="match status" value="1"/>
</dbReference>
<keyword evidence="4" id="KW-0472">Membrane</keyword>
<protein>
    <submittedName>
        <fullName evidence="6">Winged helix-turn-helix domain-containing protein</fullName>
    </submittedName>
</protein>
<accession>A0ABT2YD24</accession>
<evidence type="ECO:0000313" key="7">
    <source>
        <dbReference type="Proteomes" id="UP001209701"/>
    </source>
</evidence>
<feature type="transmembrane region" description="Helical" evidence="4">
    <location>
        <begin position="125"/>
        <end position="149"/>
    </location>
</feature>
<feature type="domain" description="OmpR/PhoB-type" evidence="5">
    <location>
        <begin position="1"/>
        <end position="93"/>
    </location>
</feature>
<keyword evidence="1 2" id="KW-0238">DNA-binding</keyword>